<dbReference type="RefSeq" id="WP_021235607.1">
    <property type="nucleotide sequence ID" value="NZ_ATHL01000127.1"/>
</dbReference>
<dbReference type="OrthoDB" id="7431847at2"/>
<name>T0H0E3_9SPHN</name>
<dbReference type="Proteomes" id="UP000015527">
    <property type="component" value="Unassembled WGS sequence"/>
</dbReference>
<dbReference type="AlphaFoldDB" id="T0H0E3"/>
<evidence type="ECO:0000256" key="1">
    <source>
        <dbReference type="SAM" id="MobiDB-lite"/>
    </source>
</evidence>
<keyword evidence="3" id="KW-1185">Reference proteome</keyword>
<reference evidence="2 3" key="1">
    <citation type="journal article" date="2013" name="Genome Announc.">
        <title>Genome Sequence of Novosphingobium lindaniclasticum LE124T, Isolated from a Hexachlorocyclohexane Dumpsite.</title>
        <authorList>
            <person name="Saxena A."/>
            <person name="Nayyar N."/>
            <person name="Sangwan N."/>
            <person name="Kumari R."/>
            <person name="Khurana J.P."/>
            <person name="Lal R."/>
        </authorList>
    </citation>
    <scope>NUCLEOTIDE SEQUENCE [LARGE SCALE GENOMIC DNA]</scope>
    <source>
        <strain evidence="2 3">LE124</strain>
    </source>
</reference>
<dbReference type="EMBL" id="ATHL01000127">
    <property type="protein sequence ID" value="EQB09746.1"/>
    <property type="molecule type" value="Genomic_DNA"/>
</dbReference>
<organism evidence="2 3">
    <name type="scientific">Novosphingobium lindaniclasticum LE124</name>
    <dbReference type="NCBI Taxonomy" id="1096930"/>
    <lineage>
        <taxon>Bacteria</taxon>
        <taxon>Pseudomonadati</taxon>
        <taxon>Pseudomonadota</taxon>
        <taxon>Alphaproteobacteria</taxon>
        <taxon>Sphingomonadales</taxon>
        <taxon>Sphingomonadaceae</taxon>
        <taxon>Novosphingobium</taxon>
    </lineage>
</organism>
<accession>T0H0E3</accession>
<gene>
    <name evidence="2" type="ORF">L284_19300</name>
</gene>
<protein>
    <submittedName>
        <fullName evidence="2">Uncharacterized protein</fullName>
    </submittedName>
</protein>
<evidence type="ECO:0000313" key="3">
    <source>
        <dbReference type="Proteomes" id="UP000015527"/>
    </source>
</evidence>
<proteinExistence type="predicted"/>
<dbReference type="PATRIC" id="fig|1096930.3.peg.3802"/>
<evidence type="ECO:0000313" key="2">
    <source>
        <dbReference type="EMBL" id="EQB09746.1"/>
    </source>
</evidence>
<sequence>MNEPHVPEAVARNGAPETQPRTDDGSPEAWHLPPPGLHTTGTQLRRRLVTRESIAELEAQAPRSPLRRIFDGMLRRK</sequence>
<feature type="region of interest" description="Disordered" evidence="1">
    <location>
        <begin position="1"/>
        <end position="42"/>
    </location>
</feature>
<comment type="caution">
    <text evidence="2">The sequence shown here is derived from an EMBL/GenBank/DDBJ whole genome shotgun (WGS) entry which is preliminary data.</text>
</comment>